<evidence type="ECO:0000313" key="2">
    <source>
        <dbReference type="Proteomes" id="UP000095237"/>
    </source>
</evidence>
<dbReference type="EMBL" id="LNVX01000759">
    <property type="protein sequence ID" value="OEG69327.1"/>
    <property type="molecule type" value="Genomic_DNA"/>
</dbReference>
<comment type="caution">
    <text evidence="1">The sequence shown here is derived from an EMBL/GenBank/DDBJ whole genome shotgun (WGS) entry which is preliminary data.</text>
</comment>
<evidence type="ECO:0000313" key="1">
    <source>
        <dbReference type="EMBL" id="OEG69327.1"/>
    </source>
</evidence>
<name>A0A1E5IFQ5_ENDTX</name>
<reference evidence="1 2" key="1">
    <citation type="submission" date="2015-11" db="EMBL/GenBank/DDBJ databases">
        <title>Evidence for parallel genomic evolution in an endosymbiosis of termite gut flagellates.</title>
        <authorList>
            <person name="Zheng H."/>
        </authorList>
    </citation>
    <scope>NUCLEOTIDE SEQUENCE [LARGE SCALE GENOMIC DNA]</scope>
    <source>
        <strain evidence="1 2">CET450</strain>
    </source>
</reference>
<proteinExistence type="predicted"/>
<protein>
    <submittedName>
        <fullName evidence="1">Uncharacterized protein</fullName>
    </submittedName>
</protein>
<dbReference type="AlphaFoldDB" id="A0A1E5IFQ5"/>
<keyword evidence="2" id="KW-1185">Reference proteome</keyword>
<accession>A0A1E5IFQ5</accession>
<organism evidence="1 2">
    <name type="scientific">Endomicrobium trichonymphae</name>
    <dbReference type="NCBI Taxonomy" id="1408204"/>
    <lineage>
        <taxon>Bacteria</taxon>
        <taxon>Pseudomonadati</taxon>
        <taxon>Elusimicrobiota</taxon>
        <taxon>Endomicrobiia</taxon>
        <taxon>Endomicrobiales</taxon>
        <taxon>Endomicrobiaceae</taxon>
        <taxon>Candidatus Endomicrobiellum</taxon>
    </lineage>
</organism>
<sequence length="65" mass="7414">MRQVKILEVLGRADNLFRGIAKFFFKSLSSTKNDEKINALALNNKTLLSENNVIISNMMTGFIFF</sequence>
<gene>
    <name evidence="1" type="ORF">ATZ36_02170</name>
</gene>
<dbReference type="Proteomes" id="UP000095237">
    <property type="component" value="Unassembled WGS sequence"/>
</dbReference>